<feature type="region of interest" description="Disordered" evidence="1">
    <location>
        <begin position="1"/>
        <end position="23"/>
    </location>
</feature>
<dbReference type="EMBL" id="JAVDYC010000001">
    <property type="protein sequence ID" value="MDR7320301.1"/>
    <property type="molecule type" value="Genomic_DNA"/>
</dbReference>
<feature type="domain" description="DUF4132" evidence="2">
    <location>
        <begin position="785"/>
        <end position="953"/>
    </location>
</feature>
<protein>
    <recommendedName>
        <fullName evidence="2">DUF4132 domain-containing protein</fullName>
    </recommendedName>
</protein>
<evidence type="ECO:0000313" key="4">
    <source>
        <dbReference type="Proteomes" id="UP001183629"/>
    </source>
</evidence>
<gene>
    <name evidence="3" type="ORF">J2S44_000551</name>
</gene>
<organism evidence="3 4">
    <name type="scientific">Catenuloplanes niger</name>
    <dbReference type="NCBI Taxonomy" id="587534"/>
    <lineage>
        <taxon>Bacteria</taxon>
        <taxon>Bacillati</taxon>
        <taxon>Actinomycetota</taxon>
        <taxon>Actinomycetes</taxon>
        <taxon>Micromonosporales</taxon>
        <taxon>Micromonosporaceae</taxon>
        <taxon>Catenuloplanes</taxon>
    </lineage>
</organism>
<dbReference type="InterPro" id="IPR025406">
    <property type="entry name" value="DUF4132"/>
</dbReference>
<dbReference type="AlphaFoldDB" id="A0AAE3ZKC9"/>
<keyword evidence="4" id="KW-1185">Reference proteome</keyword>
<evidence type="ECO:0000259" key="2">
    <source>
        <dbReference type="Pfam" id="PF13569"/>
    </source>
</evidence>
<accession>A0AAE3ZKC9</accession>
<name>A0AAE3ZKC9_9ACTN</name>
<comment type="caution">
    <text evidence="3">The sequence shown here is derived from an EMBL/GenBank/DDBJ whole genome shotgun (WGS) entry which is preliminary data.</text>
</comment>
<dbReference type="Proteomes" id="UP001183629">
    <property type="component" value="Unassembled WGS sequence"/>
</dbReference>
<evidence type="ECO:0000256" key="1">
    <source>
        <dbReference type="SAM" id="MobiDB-lite"/>
    </source>
</evidence>
<proteinExistence type="predicted"/>
<evidence type="ECO:0000313" key="3">
    <source>
        <dbReference type="EMBL" id="MDR7320301.1"/>
    </source>
</evidence>
<dbReference type="Pfam" id="PF13569">
    <property type="entry name" value="DUF4132"/>
    <property type="match status" value="1"/>
</dbReference>
<dbReference type="RefSeq" id="WP_310408747.1">
    <property type="nucleotide sequence ID" value="NZ_JAVDYC010000001.1"/>
</dbReference>
<sequence>MILWSAPDPSPAPPPWTPAPQPVERRGRVLVTPWLRSVLHPRRGGIEVPVRPLAGVDEAWAGLRHHVWSVDRMLTTEKSETSRVWDYVTSTAGEDRRLGERLLDPVARTGTADDDHALVRAVRNRFTWHGGPVDDWLADFLTAAHGLPEAARRIIGGFDSDLPYSGVGVFGRLRQLLVLADHAGYAAARDAILDARDRRARHLDGSRLADLFWAVTFLLPIGPESGPDERAAHDAALRAVGEFGNVDVHASGLAAGDVDTVERFLAANPRVRHEFFSQSGGRLYLASLLEIAGEAAGPILSRMRPAWPFHDHEHYNAVWTSLLTHVDHDSTHEVLGADRSLRFAPVTEDGDEAVPPGVPFAYRPPPAAHPVLREPFVPVEPELDWREHERSAAENLSVYADAARWDGVPIGDCDTAQVTAWLEHHEHWAIPTPFTALALAPRWTHDRLMALGFAQHSYWVRWALPLVLLRHGASHVPALVAAFDDRSAVEAALEAAQPIGHTALAGPVARAFAGRKHRRPARAWLLRHPRHAAAGLVAAWTAEPSDPALGRALRWLDAQGHRALLLAQASSAADDLLALLELDPLAAPRARQPSIPGYLTRTPLPGIPRPEQKLLLVHLAACDADQVHPGVLAARGRFPAEDRAAFTDALLDRWLAAGTPPAEAWCLHATGLLGDDTGARRLATLARQWAGTSAAARAQTALDAIRHRGTDAALIELSLLAERSRFPRFAAVARGHIEEIAALRGLTPDELADRMVPALGADTDLGAYRLAFDHRGLPVVRDPSGRVLADLPRKAELAEARARLAAIRRIARASASLHVARLERAMRTGRRIPVAIFLDRFATHPWMTHLAQRLVWGVFDGDTLTATVRVAEDGTLATVDDAPFVPAASSEVTVLHPVWFDPRRWTEVFADYALLQPFPQLDRPRHLDAAAPDRFVGRTVSYPVLRGLERYGWTRWYDASTVRMAKPLPGGGWAVLDTDPGWHASDTAGSAPEQTVRGLVFSGDVTFAGLPPVVRSELIHDLRVLD</sequence>
<reference evidence="3 4" key="1">
    <citation type="submission" date="2023-07" db="EMBL/GenBank/DDBJ databases">
        <title>Sequencing the genomes of 1000 actinobacteria strains.</title>
        <authorList>
            <person name="Klenk H.-P."/>
        </authorList>
    </citation>
    <scope>NUCLEOTIDE SEQUENCE [LARGE SCALE GENOMIC DNA]</scope>
    <source>
        <strain evidence="3 4">DSM 44711</strain>
    </source>
</reference>
<feature type="compositionally biased region" description="Pro residues" evidence="1">
    <location>
        <begin position="8"/>
        <end position="21"/>
    </location>
</feature>